<reference evidence="2" key="1">
    <citation type="submission" date="2023-07" db="EMBL/GenBank/DDBJ databases">
        <title>Sequencing the genomes of 1000 actinobacteria strains.</title>
        <authorList>
            <person name="Klenk H.-P."/>
        </authorList>
    </citation>
    <scope>NUCLEOTIDE SEQUENCE</scope>
    <source>
        <strain evidence="2">DSM 44707</strain>
    </source>
</reference>
<accession>A0AAE3YTS8</accession>
<organism evidence="2 3">
    <name type="scientific">Catenuloplanes atrovinosus</name>
    <dbReference type="NCBI Taxonomy" id="137266"/>
    <lineage>
        <taxon>Bacteria</taxon>
        <taxon>Bacillati</taxon>
        <taxon>Actinomycetota</taxon>
        <taxon>Actinomycetes</taxon>
        <taxon>Micromonosporales</taxon>
        <taxon>Micromonosporaceae</taxon>
        <taxon>Catenuloplanes</taxon>
    </lineage>
</organism>
<feature type="compositionally biased region" description="Low complexity" evidence="1">
    <location>
        <begin position="241"/>
        <end position="262"/>
    </location>
</feature>
<dbReference type="EMBL" id="JAVDYB010000001">
    <property type="protein sequence ID" value="MDR7278244.1"/>
    <property type="molecule type" value="Genomic_DNA"/>
</dbReference>
<proteinExistence type="predicted"/>
<gene>
    <name evidence="2" type="ORF">J2S41_005022</name>
</gene>
<feature type="region of interest" description="Disordered" evidence="1">
    <location>
        <begin position="77"/>
        <end position="162"/>
    </location>
</feature>
<dbReference type="AlphaFoldDB" id="A0AAE3YTS8"/>
<keyword evidence="3" id="KW-1185">Reference proteome</keyword>
<comment type="caution">
    <text evidence="2">The sequence shown here is derived from an EMBL/GenBank/DDBJ whole genome shotgun (WGS) entry which is preliminary data.</text>
</comment>
<dbReference type="Proteomes" id="UP001183643">
    <property type="component" value="Unassembled WGS sequence"/>
</dbReference>
<feature type="region of interest" description="Disordered" evidence="1">
    <location>
        <begin position="238"/>
        <end position="372"/>
    </location>
</feature>
<name>A0AAE3YTS8_9ACTN</name>
<feature type="compositionally biased region" description="Low complexity" evidence="1">
    <location>
        <begin position="94"/>
        <end position="107"/>
    </location>
</feature>
<sequence length="372" mass="35404">MATPDSSAGGTGSAREEAERLVAAVLARASQGASQAAWMAQGARFAARASGHETTSAGLGLLGDALRGVAKTASGFSEDLHKHAGGTEERRAPAPEAAAARPAEPAAPGTPPKPADPDEPGSTRDAAGTARAADGAARDAAGTARDADGAARDAAGTARDAHGAAWGAHGAVRDEPGHVGGTAGGWATGSAECCVCPVCRAITMVRNPTPEFAEQLATSAGDLAAGVAGLLRAFSTAAADTSSWAGPPTATTTTRTTGASTGWAGGAGTASTGQASTASPAGAGGVSPTGGSSASGGASTAAGTGEKAPHEESGTGWPGVDPWAAATRAGADAAPAGDPWAAATRAGGSGGHPGSSGAPATGDHEREPRDTA</sequence>
<evidence type="ECO:0000313" key="2">
    <source>
        <dbReference type="EMBL" id="MDR7278244.1"/>
    </source>
</evidence>
<feature type="compositionally biased region" description="Low complexity" evidence="1">
    <location>
        <begin position="323"/>
        <end position="346"/>
    </location>
</feature>
<feature type="compositionally biased region" description="Basic and acidic residues" evidence="1">
    <location>
        <begin position="362"/>
        <end position="372"/>
    </location>
</feature>
<dbReference type="RefSeq" id="WP_374728159.1">
    <property type="nucleotide sequence ID" value="NZ_JAVDYB010000001.1"/>
</dbReference>
<feature type="compositionally biased region" description="Low complexity" evidence="1">
    <location>
        <begin position="289"/>
        <end position="305"/>
    </location>
</feature>
<evidence type="ECO:0000313" key="3">
    <source>
        <dbReference type="Proteomes" id="UP001183643"/>
    </source>
</evidence>
<feature type="compositionally biased region" description="Low complexity" evidence="1">
    <location>
        <begin position="152"/>
        <end position="162"/>
    </location>
</feature>
<feature type="compositionally biased region" description="Low complexity" evidence="1">
    <location>
        <begin position="123"/>
        <end position="144"/>
    </location>
</feature>
<feature type="compositionally biased region" description="Low complexity" evidence="1">
    <location>
        <begin position="269"/>
        <end position="281"/>
    </location>
</feature>
<protein>
    <submittedName>
        <fullName evidence="2">Uncharacterized protein</fullName>
    </submittedName>
</protein>
<feature type="compositionally biased region" description="Basic and acidic residues" evidence="1">
    <location>
        <begin position="78"/>
        <end position="93"/>
    </location>
</feature>
<evidence type="ECO:0000256" key="1">
    <source>
        <dbReference type="SAM" id="MobiDB-lite"/>
    </source>
</evidence>